<feature type="domain" description="SHOCT" evidence="2">
    <location>
        <begin position="379"/>
        <end position="405"/>
    </location>
</feature>
<dbReference type="AlphaFoldDB" id="A0A7K1J4W6"/>
<feature type="compositionally biased region" description="Low complexity" evidence="1">
    <location>
        <begin position="337"/>
        <end position="358"/>
    </location>
</feature>
<evidence type="ECO:0000313" key="4">
    <source>
        <dbReference type="EMBL" id="MUH59687.1"/>
    </source>
</evidence>
<feature type="compositionally biased region" description="Polar residues" evidence="1">
    <location>
        <begin position="361"/>
        <end position="374"/>
    </location>
</feature>
<reference evidence="4 5" key="1">
    <citation type="submission" date="2019-09" db="EMBL/GenBank/DDBJ databases">
        <title>Bifidobacterium canis sp. nov., isolated from the digestive tract of German Shepherd dog puppy.</title>
        <authorList>
            <person name="Bunesova V."/>
        </authorList>
    </citation>
    <scope>NUCLEOTIDE SEQUENCE [LARGE SCALE GENOMIC DNA]</scope>
    <source>
        <strain evidence="4 5">GSD1FS</strain>
    </source>
</reference>
<dbReference type="InterPro" id="IPR033880">
    <property type="entry name" value="SPFH_YdjI"/>
</dbReference>
<accession>A0A7K1J4W6</accession>
<dbReference type="RefSeq" id="WP_155588646.1">
    <property type="nucleotide sequence ID" value="NZ_WNLP01000004.1"/>
</dbReference>
<protein>
    <submittedName>
        <fullName evidence="4">Virion core protein</fullName>
    </submittedName>
</protein>
<feature type="region of interest" description="Disordered" evidence="1">
    <location>
        <begin position="331"/>
        <end position="376"/>
    </location>
</feature>
<gene>
    <name evidence="4" type="ORF">GSD1FS_1024</name>
</gene>
<comment type="caution">
    <text evidence="4">The sequence shown here is derived from an EMBL/GenBank/DDBJ whole genome shotgun (WGS) entry which is preliminary data.</text>
</comment>
<dbReference type="InterPro" id="IPR018649">
    <property type="entry name" value="SHOCT"/>
</dbReference>
<proteinExistence type="predicted"/>
<evidence type="ECO:0000259" key="2">
    <source>
        <dbReference type="Pfam" id="PF09851"/>
    </source>
</evidence>
<dbReference type="Pfam" id="PF13421">
    <property type="entry name" value="Band_7_1"/>
    <property type="match status" value="1"/>
</dbReference>
<dbReference type="Pfam" id="PF09851">
    <property type="entry name" value="SHOCT"/>
    <property type="match status" value="1"/>
</dbReference>
<dbReference type="PANTHER" id="PTHR37826">
    <property type="entry name" value="FLOTILLIN BAND_7_5 DOMAIN PROTEIN"/>
    <property type="match status" value="1"/>
</dbReference>
<dbReference type="EMBL" id="WNLP01000004">
    <property type="protein sequence ID" value="MUH59687.1"/>
    <property type="molecule type" value="Genomic_DNA"/>
</dbReference>
<dbReference type="PANTHER" id="PTHR37826:SF2">
    <property type="entry name" value="ZINC-RIBBON DOMAIN-CONTAINING PROTEIN"/>
    <property type="match status" value="1"/>
</dbReference>
<sequence length="407" mass="43870">MALIKAFAGALSGTFADQWLDIITVGAFDEHTAVMPGVYRETNDGRGSNTKHSDAVISNGSHIYVPENTAAFIFDQSGIENVITQAGGYEYRNGTDSVFAGDGIGKSIFGQIGERFKYGGEPVANKRVAFVNLREIRGIKFGTPAPLIYHDKFYGTDLEIRARGMMSLRIVNPTAFIRQFVPPNVDYISFDDPKTKSQLLSEFMQSFSVALNSLSNEYRISQLPAQANAIAKEVSEDTSNAGTWESRFGIHLAGIGIESIEFTPESRELVKQFSKNKMNLMAYEDISMKASNIAAQQKIAEGVQEHGFGDAGGMMLGMGFAGGINPMTGAMPGQNVASTQPEPTAPAPATQTTSPAAPIEQASTPSAQAPQSMSEKVETLKSLKELLDAGILTQEEFNAKKKQILGL</sequence>
<keyword evidence="5" id="KW-1185">Reference proteome</keyword>
<evidence type="ECO:0000259" key="3">
    <source>
        <dbReference type="Pfam" id="PF13421"/>
    </source>
</evidence>
<feature type="domain" description="SPFH" evidence="3">
    <location>
        <begin position="115"/>
        <end position="269"/>
    </location>
</feature>
<organism evidence="4 5">
    <name type="scientific">Bifidobacterium canis</name>
    <dbReference type="NCBI Taxonomy" id="2610880"/>
    <lineage>
        <taxon>Bacteria</taxon>
        <taxon>Bacillati</taxon>
        <taxon>Actinomycetota</taxon>
        <taxon>Actinomycetes</taxon>
        <taxon>Bifidobacteriales</taxon>
        <taxon>Bifidobacteriaceae</taxon>
        <taxon>Bifidobacterium</taxon>
    </lineage>
</organism>
<dbReference type="CDD" id="cd03408">
    <property type="entry name" value="SPFH_like_u1"/>
    <property type="match status" value="1"/>
</dbReference>
<evidence type="ECO:0000313" key="5">
    <source>
        <dbReference type="Proteomes" id="UP000487882"/>
    </source>
</evidence>
<name>A0A7K1J4W6_9BIFI</name>
<evidence type="ECO:0000256" key="1">
    <source>
        <dbReference type="SAM" id="MobiDB-lite"/>
    </source>
</evidence>
<dbReference type="Proteomes" id="UP000487882">
    <property type="component" value="Unassembled WGS sequence"/>
</dbReference>